<dbReference type="Gramene" id="Solyc12g005690.1.1">
    <property type="protein sequence ID" value="Solyc12g005690.1.1.1"/>
    <property type="gene ID" value="Solyc12g005690.1"/>
</dbReference>
<evidence type="ECO:0000256" key="2">
    <source>
        <dbReference type="SAM" id="SignalP"/>
    </source>
</evidence>
<dbReference type="Proteomes" id="UP000004994">
    <property type="component" value="Chromosome 12"/>
</dbReference>
<proteinExistence type="predicted"/>
<dbReference type="SMR" id="A0A3Q7J2F9"/>
<dbReference type="OMA" id="RHHHSAD"/>
<dbReference type="InParanoid" id="A0A3Q7J2F9"/>
<keyword evidence="2" id="KW-0732">Signal</keyword>
<feature type="signal peptide" evidence="2">
    <location>
        <begin position="1"/>
        <end position="25"/>
    </location>
</feature>
<keyword evidence="1" id="KW-1133">Transmembrane helix</keyword>
<dbReference type="EnsemblPlants" id="Solyc12g005690.1.1">
    <property type="protein sequence ID" value="Solyc12g005690.1.1.1"/>
    <property type="gene ID" value="Solyc12g005690.1"/>
</dbReference>
<name>A0A3Q7J2F9_SOLLC</name>
<sequence>MDKIISKFMFFCSVFISLLIFQGMAEKSHISPPFPRKLTIRKIAESSIANPPLSKGRIEELFEEGENEIVEACSRAEASAPEGTNILKIRHHHSADKSIAGGEVIIGGLVTAIFAAVYCYIRITRKKDNL</sequence>
<dbReference type="PaxDb" id="4081-Solyc12g005690.1.1"/>
<keyword evidence="1" id="KW-0812">Transmembrane</keyword>
<accession>A0A3Q7J2F9</accession>
<evidence type="ECO:0000313" key="3">
    <source>
        <dbReference type="EnsemblPlants" id="Solyc12g005690.1.1.1"/>
    </source>
</evidence>
<evidence type="ECO:0000256" key="1">
    <source>
        <dbReference type="SAM" id="Phobius"/>
    </source>
</evidence>
<protein>
    <submittedName>
        <fullName evidence="3">Uncharacterized protein</fullName>
    </submittedName>
</protein>
<keyword evidence="4" id="KW-1185">Reference proteome</keyword>
<keyword evidence="1" id="KW-0472">Membrane</keyword>
<feature type="chain" id="PRO_5018587598" evidence="2">
    <location>
        <begin position="26"/>
        <end position="130"/>
    </location>
</feature>
<organism evidence="3">
    <name type="scientific">Solanum lycopersicum</name>
    <name type="common">Tomato</name>
    <name type="synonym">Lycopersicon esculentum</name>
    <dbReference type="NCBI Taxonomy" id="4081"/>
    <lineage>
        <taxon>Eukaryota</taxon>
        <taxon>Viridiplantae</taxon>
        <taxon>Streptophyta</taxon>
        <taxon>Embryophyta</taxon>
        <taxon>Tracheophyta</taxon>
        <taxon>Spermatophyta</taxon>
        <taxon>Magnoliopsida</taxon>
        <taxon>eudicotyledons</taxon>
        <taxon>Gunneridae</taxon>
        <taxon>Pentapetalae</taxon>
        <taxon>asterids</taxon>
        <taxon>lamiids</taxon>
        <taxon>Solanales</taxon>
        <taxon>Solanaceae</taxon>
        <taxon>Solanoideae</taxon>
        <taxon>Solaneae</taxon>
        <taxon>Solanum</taxon>
        <taxon>Solanum subgen. Lycopersicon</taxon>
    </lineage>
</organism>
<dbReference type="PANTHER" id="PTHR34558">
    <property type="entry name" value="EXPRESSED PROTEIN"/>
    <property type="match status" value="1"/>
</dbReference>
<reference evidence="3" key="2">
    <citation type="submission" date="2019-01" db="UniProtKB">
        <authorList>
            <consortium name="EnsemblPlants"/>
        </authorList>
    </citation>
    <scope>IDENTIFICATION</scope>
    <source>
        <strain evidence="3">cv. Heinz 1706</strain>
    </source>
</reference>
<dbReference type="PANTHER" id="PTHR34558:SF4">
    <property type="entry name" value="TRANSMEMBRANE PROTEIN"/>
    <property type="match status" value="1"/>
</dbReference>
<dbReference type="AlphaFoldDB" id="A0A3Q7J2F9"/>
<evidence type="ECO:0000313" key="4">
    <source>
        <dbReference type="Proteomes" id="UP000004994"/>
    </source>
</evidence>
<feature type="transmembrane region" description="Helical" evidence="1">
    <location>
        <begin position="104"/>
        <end position="121"/>
    </location>
</feature>
<reference evidence="3" key="1">
    <citation type="journal article" date="2012" name="Nature">
        <title>The tomato genome sequence provides insights into fleshy fruit evolution.</title>
        <authorList>
            <consortium name="Tomato Genome Consortium"/>
        </authorList>
    </citation>
    <scope>NUCLEOTIDE SEQUENCE [LARGE SCALE GENOMIC DNA]</scope>
    <source>
        <strain evidence="3">cv. Heinz 1706</strain>
    </source>
</reference>